<evidence type="ECO:0000313" key="10">
    <source>
        <dbReference type="EMBL" id="WEW55332.1"/>
    </source>
</evidence>
<dbReference type="SUPFAM" id="SSF103657">
    <property type="entry name" value="BAR/IMD domain-like"/>
    <property type="match status" value="1"/>
</dbReference>
<dbReference type="InterPro" id="IPR001849">
    <property type="entry name" value="PH_domain"/>
</dbReference>
<feature type="compositionally biased region" description="Low complexity" evidence="7">
    <location>
        <begin position="528"/>
        <end position="539"/>
    </location>
</feature>
<keyword evidence="5" id="KW-0472">Membrane</keyword>
<sequence length="1378" mass="155403">MSSTPHSSISQFGNFVNVIPVGLKEAALDSPTFRSTIIHFCDQIDYVEKWLEGYIKATSKLTSELSSLEGITSSFISHVNSPLNVSEAVVDHDHALLAMKRYGDGVKDFWSGVVSTLRKCDALVTEPIRAFLQGDLRSFKETRRVLDQTQKQYDHLQARYAAQTKSKEPSSLREDAFQLHEARKAYLKAGMDFCVQSPQLKVTLEKLLVQVCFGQWREFKVTRDNSSLLFAKHGKEMDRIKGWTHEMELSEKSSRREIIAARKQIEDAAEYAARPSRELDDYSVSTVPFLGSQGAASLSKMAKDHTFSPEKQGWLSLRVFTGKPTRTVWVRRWAFLKNGIFGCLVQGSRTGGVEESERIGVLLCSIRPAFQEERRFCFEVKTKSNTIMLQAETQKELTEWIGSFEAAKRKALENPSQELLPVAKQPVQDPAFAISQPPAPEFTADISESLTPNANDEHGGVDRSSTMPVDRDGLAVRNSGEFTHSRRSTVLDRDGDGARDHTPRIIQKFDIHRKANAASHPGPSSTQSDSGIAGSISGSLNLPSISGNIPENESNKSNIAGQYPSRDFASTTLAPPTLVSPPAPTNMSRAAVSVSVERGIGLGLTDNTGNVPSGMMANLWGTSNWAQINKLERETPSQKIAHEAAHPKPHDISLGSPITPTGHSPLNHHRQTVSLGDTGSFQEKLQPKRHEYPNYYPSLLKPQDAQFRLLFPEVPRDEPLVLVYRATFSPNDQHDFPGRVYTTTRNLYFYSNYFGLVLTSSASLSSISEVTAASGRDCDFLYLHIVPDEESDIPGRLTIKTFLEPLKLLQRRLNFLVSNATSEEPASLEAVLKTLIRMEQEGPMRNSSADSWENDSGISTEAISGPGARKAEKTLKPGVYTDKGLDLEQGDSRHYVDAPRFRLPVQPVEYVPQGQLYATAEKYFDISPKALFHVLFGDKSPVWQFLQLQQRAQNIEQGVWSKAGSAHMRRHFEYQIETADFLGRPHLTHVSDYQIVDVLNDHLCYVVTDKRTPWHLPFKQHFQLVSKIVITHVAKSRCKLAIFTKVDWLFKPHLIHKVIEREAINDLEQDALDLIDLASDQVRKLGHHHINKKAILIFGNIGQEAQAFKLTSDSLALNPRSQLRRPLRQNGLLPLLLETSGSLLQSAVSSLMIWFWALLRWMWKTFNANRVILSLLVCSAAFNCFHSYRDTFDWWHERNAGNFMVRLGVRPNSVLTKAVYIRDIDDAIANTSFLNRSDSSSCFSVFQENNLYATNDNGLVSARKAGRAKRTNGMAYRLQRTRERLGSYRHDLLVALRVVNRVENEVVRAEWERWVQQETRRCHMIDSMLNDHGEQGHKEGADDIKRRLSGREHEIENWYRDYCLSCDQEQRKMADMTG</sequence>
<feature type="domain" description="PH" evidence="8">
    <location>
        <begin position="308"/>
        <end position="409"/>
    </location>
</feature>
<protein>
    <submittedName>
        <fullName evidence="10">SNF1-interacting protein</fullName>
    </submittedName>
</protein>
<evidence type="ECO:0000259" key="8">
    <source>
        <dbReference type="PROSITE" id="PS50003"/>
    </source>
</evidence>
<dbReference type="Pfam" id="PF16016">
    <property type="entry name" value="VASt"/>
    <property type="match status" value="1"/>
</dbReference>
<dbReference type="EMBL" id="CP120627">
    <property type="protein sequence ID" value="WEW55332.1"/>
    <property type="molecule type" value="Genomic_DNA"/>
</dbReference>
<keyword evidence="3" id="KW-0812">Transmembrane</keyword>
<dbReference type="Pfam" id="PF00169">
    <property type="entry name" value="PH"/>
    <property type="match status" value="1"/>
</dbReference>
<dbReference type="InterPro" id="IPR004182">
    <property type="entry name" value="GRAM"/>
</dbReference>
<dbReference type="SUPFAM" id="SSF50729">
    <property type="entry name" value="PH domain-like"/>
    <property type="match status" value="1"/>
</dbReference>
<dbReference type="InterPro" id="IPR011993">
    <property type="entry name" value="PH-like_dom_sf"/>
</dbReference>
<dbReference type="InterPro" id="IPR031968">
    <property type="entry name" value="VASt"/>
</dbReference>
<feature type="compositionally biased region" description="Basic and acidic residues" evidence="7">
    <location>
        <begin position="489"/>
        <end position="513"/>
    </location>
</feature>
<evidence type="ECO:0000259" key="9">
    <source>
        <dbReference type="PROSITE" id="PS51778"/>
    </source>
</evidence>
<evidence type="ECO:0000256" key="3">
    <source>
        <dbReference type="ARBA" id="ARBA00022692"/>
    </source>
</evidence>
<dbReference type="FunFam" id="2.30.29.30:FF:000349">
    <property type="entry name" value="Transcription factor SipA3"/>
    <property type="match status" value="1"/>
</dbReference>
<dbReference type="SMART" id="SM00233">
    <property type="entry name" value="PH"/>
    <property type="match status" value="1"/>
</dbReference>
<evidence type="ECO:0000256" key="5">
    <source>
        <dbReference type="ARBA" id="ARBA00023136"/>
    </source>
</evidence>
<gene>
    <name evidence="10" type="primary">SIP3</name>
    <name evidence="10" type="ORF">PRK78_000761</name>
</gene>
<dbReference type="CDD" id="cd13280">
    <property type="entry name" value="PH_SIP3"/>
    <property type="match status" value="1"/>
</dbReference>
<organism evidence="10 11">
    <name type="scientific">Emydomyces testavorans</name>
    <dbReference type="NCBI Taxonomy" id="2070801"/>
    <lineage>
        <taxon>Eukaryota</taxon>
        <taxon>Fungi</taxon>
        <taxon>Dikarya</taxon>
        <taxon>Ascomycota</taxon>
        <taxon>Pezizomycotina</taxon>
        <taxon>Eurotiomycetes</taxon>
        <taxon>Eurotiomycetidae</taxon>
        <taxon>Onygenales</taxon>
        <taxon>Nannizziopsiaceae</taxon>
        <taxon>Emydomyces</taxon>
    </lineage>
</organism>
<dbReference type="Gene3D" id="1.20.1270.60">
    <property type="entry name" value="Arfaptin homology (AH) domain/BAR domain"/>
    <property type="match status" value="1"/>
</dbReference>
<keyword evidence="6" id="KW-0175">Coiled coil</keyword>
<dbReference type="PANTHER" id="PTHR14248">
    <property type="entry name" value="CYCLIN Y, ISOFORM A"/>
    <property type="match status" value="1"/>
</dbReference>
<dbReference type="InterPro" id="IPR039463">
    <property type="entry name" value="Sip3/Lam1_BAR"/>
</dbReference>
<feature type="compositionally biased region" description="Polar residues" evidence="7">
    <location>
        <begin position="540"/>
        <end position="560"/>
    </location>
</feature>
<dbReference type="InterPro" id="IPR004148">
    <property type="entry name" value="BAR_dom"/>
</dbReference>
<accession>A0AAF0IFY7</accession>
<comment type="subcellular location">
    <subcellularLocation>
        <location evidence="1">Membrane</location>
        <topology evidence="1">Single-pass membrane protein</topology>
    </subcellularLocation>
</comment>
<dbReference type="PROSITE" id="PS51778">
    <property type="entry name" value="VAST"/>
    <property type="match status" value="1"/>
</dbReference>
<evidence type="ECO:0000256" key="2">
    <source>
        <dbReference type="ARBA" id="ARBA00006582"/>
    </source>
</evidence>
<feature type="domain" description="VASt" evidence="9">
    <location>
        <begin position="915"/>
        <end position="1086"/>
    </location>
</feature>
<dbReference type="CDD" id="cd07609">
    <property type="entry name" value="BAR_SIP3_fungi"/>
    <property type="match status" value="1"/>
</dbReference>
<evidence type="ECO:0000256" key="1">
    <source>
        <dbReference type="ARBA" id="ARBA00004167"/>
    </source>
</evidence>
<feature type="compositionally biased region" description="Polar residues" evidence="7">
    <location>
        <begin position="845"/>
        <end position="862"/>
    </location>
</feature>
<dbReference type="FunFam" id="1.20.1270.60:FF:000079">
    <property type="entry name" value="Transcription factor SipA3"/>
    <property type="match status" value="1"/>
</dbReference>
<dbReference type="Proteomes" id="UP001219355">
    <property type="component" value="Chromosome 1"/>
</dbReference>
<keyword evidence="11" id="KW-1185">Reference proteome</keyword>
<dbReference type="PROSITE" id="PS50003">
    <property type="entry name" value="PH_DOMAIN"/>
    <property type="match status" value="1"/>
</dbReference>
<dbReference type="InterPro" id="IPR042067">
    <property type="entry name" value="Sip3_PH"/>
</dbReference>
<keyword evidence="4" id="KW-1133">Transmembrane helix</keyword>
<dbReference type="InterPro" id="IPR027267">
    <property type="entry name" value="AH/BAR_dom_sf"/>
</dbReference>
<feature type="coiled-coil region" evidence="6">
    <location>
        <begin position="139"/>
        <end position="166"/>
    </location>
</feature>
<comment type="similarity">
    <text evidence="2">Belongs to the YSP2 family.</text>
</comment>
<feature type="region of interest" description="Disordered" evidence="7">
    <location>
        <begin position="843"/>
        <end position="875"/>
    </location>
</feature>
<dbReference type="SMART" id="SM00568">
    <property type="entry name" value="GRAM"/>
    <property type="match status" value="1"/>
</dbReference>
<evidence type="ECO:0000256" key="7">
    <source>
        <dbReference type="SAM" id="MobiDB-lite"/>
    </source>
</evidence>
<dbReference type="Pfam" id="PF16746">
    <property type="entry name" value="BAR_3"/>
    <property type="match status" value="1"/>
</dbReference>
<proteinExistence type="inferred from homology"/>
<evidence type="ECO:0000313" key="11">
    <source>
        <dbReference type="Proteomes" id="UP001219355"/>
    </source>
</evidence>
<dbReference type="GO" id="GO:0005737">
    <property type="term" value="C:cytoplasm"/>
    <property type="evidence" value="ECO:0007669"/>
    <property type="project" value="InterPro"/>
</dbReference>
<evidence type="ECO:0000256" key="4">
    <source>
        <dbReference type="ARBA" id="ARBA00022989"/>
    </source>
</evidence>
<feature type="region of interest" description="Disordered" evidence="7">
    <location>
        <begin position="436"/>
        <end position="586"/>
    </location>
</feature>
<evidence type="ECO:0000256" key="6">
    <source>
        <dbReference type="SAM" id="Coils"/>
    </source>
</evidence>
<dbReference type="GO" id="GO:0016020">
    <property type="term" value="C:membrane"/>
    <property type="evidence" value="ECO:0007669"/>
    <property type="project" value="UniProtKB-SubCell"/>
</dbReference>
<reference evidence="10" key="1">
    <citation type="submission" date="2023-03" db="EMBL/GenBank/DDBJ databases">
        <title>Emydomyces testavorans Genome Sequence.</title>
        <authorList>
            <person name="Hoyer L."/>
        </authorList>
    </citation>
    <scope>NUCLEOTIDE SEQUENCE</scope>
    <source>
        <strain evidence="10">16-2883</strain>
    </source>
</reference>
<name>A0AAF0IFY7_9EURO</name>
<dbReference type="Gene3D" id="2.30.29.30">
    <property type="entry name" value="Pleckstrin-homology domain (PH domain)/Phosphotyrosine-binding domain (PTB)"/>
    <property type="match status" value="1"/>
</dbReference>